<feature type="compositionally biased region" description="Acidic residues" evidence="5">
    <location>
        <begin position="720"/>
        <end position="730"/>
    </location>
</feature>
<evidence type="ECO:0000256" key="5">
    <source>
        <dbReference type="SAM" id="MobiDB-lite"/>
    </source>
</evidence>
<name>A0A9P6CZ69_9AGAR</name>
<dbReference type="GO" id="GO:0006364">
    <property type="term" value="P:rRNA processing"/>
    <property type="evidence" value="ECO:0007669"/>
    <property type="project" value="TreeGrafter"/>
</dbReference>
<evidence type="ECO:0000313" key="7">
    <source>
        <dbReference type="EMBL" id="KAF9478150.1"/>
    </source>
</evidence>
<comment type="caution">
    <text evidence="7">The sequence shown here is derived from an EMBL/GenBank/DDBJ whole genome shotgun (WGS) entry which is preliminary data.</text>
</comment>
<dbReference type="InterPro" id="IPR012583">
    <property type="entry name" value="RIX1_N"/>
</dbReference>
<keyword evidence="8" id="KW-1185">Reference proteome</keyword>
<dbReference type="GO" id="GO:0005634">
    <property type="term" value="C:nucleus"/>
    <property type="evidence" value="ECO:0007669"/>
    <property type="project" value="UniProtKB-SubCell"/>
</dbReference>
<feature type="region of interest" description="Disordered" evidence="5">
    <location>
        <begin position="664"/>
        <end position="730"/>
    </location>
</feature>
<dbReference type="PANTHER" id="PTHR34105">
    <property type="entry name" value="PROLINE-, GLUTAMIC ACID- AND LEUCINE-RICH PROTEIN 1"/>
    <property type="match status" value="1"/>
</dbReference>
<gene>
    <name evidence="7" type="ORF">BDN70DRAFT_880303</name>
</gene>
<dbReference type="InterPro" id="IPR016024">
    <property type="entry name" value="ARM-type_fold"/>
</dbReference>
<sequence>MDPTAHLKQLLQIQLATDSSAVRYLPYCLSTLTKESLQPSSHLTKWTTRIQSLLHSKDPGARWSGLCLAYKSSLLSQSLMIDSAQSWIGTVLPLLSRNEPLPTIKAAVRLLRVIFSTAIDITEFQRQVSLPHVVKFSSALIPLADSHPDVELKVLCMETLMRLLSLYPATHRASSASLSAFALRHLNGSPTGHTNKSVLCSASQLYATIPLTGGKVGAVNLWRKSLEETLAFGWEAFYSLRTTSLREAQTVLRPPGDEPQFSVPLNKDRLQCSISILCNLLRAIIERPVQVPIGNLIKYITALLTSSTDQEMDGFVDSSIRAMEISVIPDLWNAGCQLLICLTTRLPHQLDAHAGKLFLILARRLEQKLNNDNRLHFIQATDSLLKNCCPLHSAVLPARLARAILPSITKVFATASGTSSNVILSSSKSKNGKKRTRNYEGDEVFKTPRQIVCPTTEEENILLFSIDVLQSLFRIPNLSLTLQSVIARIITSILVALPSMSPASLSHDPCFIHVVNKRVQDFGLVIGAGTTSVMSKTLPFVIESALTGSDLRIQHDIELLLHPRIPPLVRSMPHVEVLSLFKAEEPRDEAEALTSLDLKDSDSLSKGDFIMHDDDTIVPSIPSRTPTTAKTFTTSPIVGTMPPKAASVTPPSHPLHAVANLSIKKGDTDIRSPPKLIGRSDSLGQTAITAPKGSSSRPAAAPLNQVEDDDEEMPVINMDSDSEEESVDLS</sequence>
<dbReference type="SUPFAM" id="SSF48371">
    <property type="entry name" value="ARM repeat"/>
    <property type="match status" value="1"/>
</dbReference>
<dbReference type="AlphaFoldDB" id="A0A9P6CZ69"/>
<evidence type="ECO:0000256" key="2">
    <source>
        <dbReference type="ARBA" id="ARBA00010511"/>
    </source>
</evidence>
<reference evidence="7" key="1">
    <citation type="submission" date="2020-11" db="EMBL/GenBank/DDBJ databases">
        <authorList>
            <consortium name="DOE Joint Genome Institute"/>
            <person name="Ahrendt S."/>
            <person name="Riley R."/>
            <person name="Andreopoulos W."/>
            <person name="Labutti K."/>
            <person name="Pangilinan J."/>
            <person name="Ruiz-Duenas F.J."/>
            <person name="Barrasa J.M."/>
            <person name="Sanchez-Garcia M."/>
            <person name="Camarero S."/>
            <person name="Miyauchi S."/>
            <person name="Serrano A."/>
            <person name="Linde D."/>
            <person name="Babiker R."/>
            <person name="Drula E."/>
            <person name="Ayuso-Fernandez I."/>
            <person name="Pacheco R."/>
            <person name="Padilla G."/>
            <person name="Ferreira P."/>
            <person name="Barriuso J."/>
            <person name="Kellner H."/>
            <person name="Castanera R."/>
            <person name="Alfaro M."/>
            <person name="Ramirez L."/>
            <person name="Pisabarro A.G."/>
            <person name="Kuo A."/>
            <person name="Tritt A."/>
            <person name="Lipzen A."/>
            <person name="He G."/>
            <person name="Yan M."/>
            <person name="Ng V."/>
            <person name="Cullen D."/>
            <person name="Martin F."/>
            <person name="Rosso M.-N."/>
            <person name="Henrissat B."/>
            <person name="Hibbett D."/>
            <person name="Martinez A.T."/>
            <person name="Grigoriev I.V."/>
        </authorList>
    </citation>
    <scope>NUCLEOTIDE SEQUENCE</scope>
    <source>
        <strain evidence="7">CIRM-BRFM 674</strain>
    </source>
</reference>
<dbReference type="Pfam" id="PF08167">
    <property type="entry name" value="RIX1"/>
    <property type="match status" value="1"/>
</dbReference>
<keyword evidence="4" id="KW-0539">Nucleus</keyword>
<protein>
    <recommendedName>
        <fullName evidence="3">Pre-rRNA-processing protein RIX1</fullName>
    </recommendedName>
</protein>
<dbReference type="PANTHER" id="PTHR34105:SF1">
    <property type="entry name" value="PROLINE-, GLUTAMIC ACID- AND LEUCINE-RICH PROTEIN 1"/>
    <property type="match status" value="1"/>
</dbReference>
<evidence type="ECO:0000256" key="1">
    <source>
        <dbReference type="ARBA" id="ARBA00004123"/>
    </source>
</evidence>
<feature type="region of interest" description="Disordered" evidence="5">
    <location>
        <begin position="615"/>
        <end position="651"/>
    </location>
</feature>
<feature type="compositionally biased region" description="Polar residues" evidence="5">
    <location>
        <begin position="682"/>
        <end position="697"/>
    </location>
</feature>
<accession>A0A9P6CZ69</accession>
<dbReference type="EMBL" id="MU155241">
    <property type="protein sequence ID" value="KAF9478150.1"/>
    <property type="molecule type" value="Genomic_DNA"/>
</dbReference>
<dbReference type="OrthoDB" id="20900at2759"/>
<feature type="compositionally biased region" description="Low complexity" evidence="5">
    <location>
        <begin position="625"/>
        <end position="634"/>
    </location>
</feature>
<evidence type="ECO:0000313" key="8">
    <source>
        <dbReference type="Proteomes" id="UP000807469"/>
    </source>
</evidence>
<organism evidence="7 8">
    <name type="scientific">Pholiota conissans</name>
    <dbReference type="NCBI Taxonomy" id="109636"/>
    <lineage>
        <taxon>Eukaryota</taxon>
        <taxon>Fungi</taxon>
        <taxon>Dikarya</taxon>
        <taxon>Basidiomycota</taxon>
        <taxon>Agaricomycotina</taxon>
        <taxon>Agaricomycetes</taxon>
        <taxon>Agaricomycetidae</taxon>
        <taxon>Agaricales</taxon>
        <taxon>Agaricineae</taxon>
        <taxon>Strophariaceae</taxon>
        <taxon>Pholiota</taxon>
    </lineage>
</organism>
<comment type="similarity">
    <text evidence="2">Belongs to the RIX1/PELP1 family.</text>
</comment>
<evidence type="ECO:0000259" key="6">
    <source>
        <dbReference type="Pfam" id="PF08167"/>
    </source>
</evidence>
<comment type="subcellular location">
    <subcellularLocation>
        <location evidence="1">Nucleus</location>
    </subcellularLocation>
</comment>
<dbReference type="Proteomes" id="UP000807469">
    <property type="component" value="Unassembled WGS sequence"/>
</dbReference>
<evidence type="ECO:0000256" key="4">
    <source>
        <dbReference type="ARBA" id="ARBA00023242"/>
    </source>
</evidence>
<evidence type="ECO:0000256" key="3">
    <source>
        <dbReference type="ARBA" id="ARBA00021502"/>
    </source>
</evidence>
<proteinExistence type="inferred from homology"/>
<feature type="domain" description="Pre-rRNA-processing protein RIX1 N-terminal" evidence="6">
    <location>
        <begin position="9"/>
        <end position="190"/>
    </location>
</feature>